<dbReference type="Proteomes" id="UP000243217">
    <property type="component" value="Unassembled WGS sequence"/>
</dbReference>
<comment type="subunit">
    <text evidence="8">Heterohexamer.</text>
</comment>
<comment type="caution">
    <text evidence="10">The sequence shown here is derived from an EMBL/GenBank/DDBJ whole genome shotgun (WGS) entry which is preliminary data.</text>
</comment>
<dbReference type="InterPro" id="IPR050673">
    <property type="entry name" value="Mito_inner_translocase_sub"/>
</dbReference>
<gene>
    <name evidence="10" type="ORF">THRCLA_23377</name>
</gene>
<protein>
    <recommendedName>
        <fullName evidence="8">Mitochondrial import inner membrane translocase subunit</fullName>
    </recommendedName>
</protein>
<evidence type="ECO:0000256" key="3">
    <source>
        <dbReference type="ARBA" id="ARBA00022833"/>
    </source>
</evidence>
<feature type="domain" description="Tim10-like" evidence="9">
    <location>
        <begin position="20"/>
        <end position="79"/>
    </location>
</feature>
<dbReference type="PANTHER" id="PTHR13172">
    <property type="entry name" value="MITOCHONDRIAL IMPORT INNER MEMBRANE TRANSLOCASE SUBUNIT TIM9B"/>
    <property type="match status" value="1"/>
</dbReference>
<dbReference type="AlphaFoldDB" id="A0A1V9Y6V0"/>
<organism evidence="10 11">
    <name type="scientific">Thraustotheca clavata</name>
    <dbReference type="NCBI Taxonomy" id="74557"/>
    <lineage>
        <taxon>Eukaryota</taxon>
        <taxon>Sar</taxon>
        <taxon>Stramenopiles</taxon>
        <taxon>Oomycota</taxon>
        <taxon>Saprolegniomycetes</taxon>
        <taxon>Saprolegniales</taxon>
        <taxon>Achlyaceae</taxon>
        <taxon>Thraustotheca</taxon>
    </lineage>
</organism>
<dbReference type="EMBL" id="JNBS01004995">
    <property type="protein sequence ID" value="OQR81426.1"/>
    <property type="molecule type" value="Genomic_DNA"/>
</dbReference>
<evidence type="ECO:0000313" key="10">
    <source>
        <dbReference type="EMBL" id="OQR81426.1"/>
    </source>
</evidence>
<dbReference type="GO" id="GO:0015031">
    <property type="term" value="P:protein transport"/>
    <property type="evidence" value="ECO:0007669"/>
    <property type="project" value="UniProtKB-KW"/>
</dbReference>
<dbReference type="GO" id="GO:0005743">
    <property type="term" value="C:mitochondrial inner membrane"/>
    <property type="evidence" value="ECO:0007669"/>
    <property type="project" value="UniProtKB-SubCell"/>
</dbReference>
<sequence length="88" mass="10311">MNAMNNLPAYQQQELLKHFEEKQLEESLAMYNRVVFTCFNECVQSFRSKKLDDKEEGCINKCTEKFVKHTQRVATRFQEAQAAAMEGQ</sequence>
<proteinExistence type="inferred from homology"/>
<comment type="similarity">
    <text evidence="8">Belongs to the small Tim family.</text>
</comment>
<keyword evidence="3" id="KW-0862">Zinc</keyword>
<dbReference type="OrthoDB" id="1551503at2759"/>
<evidence type="ECO:0000256" key="7">
    <source>
        <dbReference type="ARBA" id="ARBA00023157"/>
    </source>
</evidence>
<keyword evidence="4 8" id="KW-0653">Protein transport</keyword>
<dbReference type="STRING" id="74557.A0A1V9Y6V0"/>
<dbReference type="Gene3D" id="1.10.287.810">
    <property type="entry name" value="Mitochondrial import inner membrane translocase subunit tim13 like domains"/>
    <property type="match status" value="1"/>
</dbReference>
<dbReference type="InterPro" id="IPR035427">
    <property type="entry name" value="Tim10-like_dom_sf"/>
</dbReference>
<keyword evidence="8" id="KW-0472">Membrane</keyword>
<comment type="domain">
    <text evidence="8">The twin CX3C motif contains 4 conserved Cys residues that form 2 disulfide bonds in the mitochondrial intermembrane space.</text>
</comment>
<keyword evidence="8" id="KW-0999">Mitochondrion inner membrane</keyword>
<evidence type="ECO:0000256" key="2">
    <source>
        <dbReference type="ARBA" id="ARBA00022723"/>
    </source>
</evidence>
<evidence type="ECO:0000256" key="1">
    <source>
        <dbReference type="ARBA" id="ARBA00022448"/>
    </source>
</evidence>
<dbReference type="InterPro" id="IPR004217">
    <property type="entry name" value="Tim10-like"/>
</dbReference>
<dbReference type="SUPFAM" id="SSF144122">
    <property type="entry name" value="Tim10-like"/>
    <property type="match status" value="1"/>
</dbReference>
<keyword evidence="1 8" id="KW-0813">Transport</keyword>
<evidence type="ECO:0000313" key="11">
    <source>
        <dbReference type="Proteomes" id="UP000243217"/>
    </source>
</evidence>
<reference evidence="10 11" key="1">
    <citation type="journal article" date="2014" name="Genome Biol. Evol.">
        <title>The secreted proteins of Achlya hypogyna and Thraustotheca clavata identify the ancestral oomycete secretome and reveal gene acquisitions by horizontal gene transfer.</title>
        <authorList>
            <person name="Misner I."/>
            <person name="Blouin N."/>
            <person name="Leonard G."/>
            <person name="Richards T.A."/>
            <person name="Lane C.E."/>
        </authorList>
    </citation>
    <scope>NUCLEOTIDE SEQUENCE [LARGE SCALE GENOMIC DNA]</scope>
    <source>
        <strain evidence="10 11">ATCC 34112</strain>
    </source>
</reference>
<comment type="subcellular location">
    <subcellularLocation>
        <location evidence="8">Mitochondrion inner membrane</location>
        <topology evidence="8">Peripheral membrane protein</topology>
        <orientation evidence="8">Intermembrane side</orientation>
    </subcellularLocation>
</comment>
<dbReference type="Pfam" id="PF02953">
    <property type="entry name" value="zf-Tim10_DDP"/>
    <property type="match status" value="1"/>
</dbReference>
<accession>A0A1V9Y6V0</accession>
<keyword evidence="8" id="KW-0143">Chaperone</keyword>
<dbReference type="GO" id="GO:0046872">
    <property type="term" value="F:metal ion binding"/>
    <property type="evidence" value="ECO:0007669"/>
    <property type="project" value="UniProtKB-KW"/>
</dbReference>
<keyword evidence="7 8" id="KW-1015">Disulfide bond</keyword>
<evidence type="ECO:0000256" key="6">
    <source>
        <dbReference type="ARBA" id="ARBA00023128"/>
    </source>
</evidence>
<keyword evidence="2" id="KW-0479">Metal-binding</keyword>
<evidence type="ECO:0000256" key="4">
    <source>
        <dbReference type="ARBA" id="ARBA00022927"/>
    </source>
</evidence>
<evidence type="ECO:0000256" key="8">
    <source>
        <dbReference type="RuleBase" id="RU367043"/>
    </source>
</evidence>
<keyword evidence="5 8" id="KW-0811">Translocation</keyword>
<keyword evidence="11" id="KW-1185">Reference proteome</keyword>
<evidence type="ECO:0000256" key="5">
    <source>
        <dbReference type="ARBA" id="ARBA00023010"/>
    </source>
</evidence>
<name>A0A1V9Y6V0_9STRA</name>
<keyword evidence="6 8" id="KW-0496">Mitochondrion</keyword>
<comment type="function">
    <text evidence="8">Mitochondrial intermembrane chaperone that participates in the import and insertion of some multi-pass transmembrane proteins into the mitochondrial inner membrane. Also required for the transfer of beta-barrel precursors from the TOM complex to the sorting and assembly machinery (SAM complex) of the outer membrane. Acts as a chaperone-like protein that protects the hydrophobic precursors from aggregation and guide them through the mitochondrial intermembrane space.</text>
</comment>
<evidence type="ECO:0000259" key="9">
    <source>
        <dbReference type="Pfam" id="PF02953"/>
    </source>
</evidence>